<dbReference type="EMBL" id="MK174290">
    <property type="protein sequence ID" value="QBZ81200.1"/>
    <property type="molecule type" value="Genomic_DNA"/>
</dbReference>
<keyword evidence="2" id="KW-0472">Membrane</keyword>
<evidence type="ECO:0000313" key="3">
    <source>
        <dbReference type="EMBL" id="QBZ81200.1"/>
    </source>
</evidence>
<reference evidence="3" key="1">
    <citation type="journal article" date="2019" name="Front. Microbiol.">
        <title>Pandoravirus Celtis Illustrates the Microevolution Processes at Work in the Giant Pandoraviridae Genomes.</title>
        <authorList>
            <person name="Legendre M."/>
            <person name="Alempic J.M."/>
            <person name="Philippe N."/>
            <person name="Lartigue A."/>
            <person name="Jeudy S."/>
            <person name="Poirot O."/>
            <person name="Ta N.T."/>
            <person name="Nin S."/>
            <person name="Coute Y."/>
            <person name="Abergel C."/>
            <person name="Claverie J.M."/>
        </authorList>
    </citation>
    <scope>NUCLEOTIDE SEQUENCE</scope>
</reference>
<name>A0A4D6EHB8_9VIRU</name>
<evidence type="ECO:0000256" key="2">
    <source>
        <dbReference type="SAM" id="Phobius"/>
    </source>
</evidence>
<organism evidence="3 4">
    <name type="scientific">Pandoravirus celtis</name>
    <dbReference type="NCBI Taxonomy" id="2568002"/>
    <lineage>
        <taxon>Viruses</taxon>
        <taxon>Pandoravirus</taxon>
    </lineage>
</organism>
<accession>A0A4D6EHB8</accession>
<feature type="transmembrane region" description="Helical" evidence="2">
    <location>
        <begin position="44"/>
        <end position="61"/>
    </location>
</feature>
<evidence type="ECO:0000313" key="4">
    <source>
        <dbReference type="Proteomes" id="UP001237152"/>
    </source>
</evidence>
<feature type="transmembrane region" description="Helical" evidence="2">
    <location>
        <begin position="67"/>
        <end position="84"/>
    </location>
</feature>
<dbReference type="Proteomes" id="UP001237152">
    <property type="component" value="Segment"/>
</dbReference>
<keyword evidence="2" id="KW-0812">Transmembrane</keyword>
<protein>
    <submittedName>
        <fullName evidence="3">SPRY incomplete domain containing protein</fullName>
    </submittedName>
</protein>
<sequence length="286" mass="29864">MRALLYRKSHPQSVVFSVIVSHCKQTSRHVMPCILLSTKARSRMAAIALAVAVGALGVAWHQHGSTTLITCASLSLIATALCLVRAPKKKGTTRAGSGPKLSATAGVADGVESHAQDDTPSLTATAGDDHTDDANLGGSDIPRDPFQPKMPHVPRRVLTTRAAHSTGRHEASYVLAAPCFVGVREAIATALDNVWPQPDLALLTPNGHLVHRHNGEIDTTIPALARPLATGDSVTVRLDADAGRVLFVVNGDHAGPSVPLTVGGAYAFVATDPATASTVSMIADRR</sequence>
<proteinExistence type="predicted"/>
<evidence type="ECO:0000256" key="1">
    <source>
        <dbReference type="SAM" id="MobiDB-lite"/>
    </source>
</evidence>
<keyword evidence="2" id="KW-1133">Transmembrane helix</keyword>
<feature type="region of interest" description="Disordered" evidence="1">
    <location>
        <begin position="112"/>
        <end position="151"/>
    </location>
</feature>
<gene>
    <name evidence="3" type="ORF">pclt_cds_607</name>
</gene>